<reference evidence="2" key="3">
    <citation type="submission" date="2016-02" db="EMBL/GenBank/DDBJ databases">
        <title>Draft genome of pathogenic Streptomyces sp. in Japan.</title>
        <authorList>
            <person name="Tomihama T."/>
            <person name="Ikenaga M."/>
            <person name="Sakai M."/>
            <person name="Okubo T."/>
            <person name="Ikeda S."/>
        </authorList>
    </citation>
    <scope>NUCLEOTIDE SEQUENCE [LARGE SCALE GENOMIC DNA]</scope>
    <source>
        <strain evidence="2">S58</strain>
    </source>
</reference>
<dbReference type="PANTHER" id="PTHR34129">
    <property type="entry name" value="BLR1139 PROTEIN"/>
    <property type="match status" value="1"/>
</dbReference>
<accession>A0A117EDQ4</accession>
<reference evidence="2" key="1">
    <citation type="submission" date="2015-11" db="EMBL/GenBank/DDBJ databases">
        <authorList>
            <consortium name="Cross-ministerial Strategic Innovation Promotion Program (SIP) consortium"/>
            <person name="Tomihama T."/>
            <person name="Ikenaga M."/>
            <person name="Sakai M."/>
            <person name="Okubo T."/>
            <person name="Ikeda S."/>
        </authorList>
    </citation>
    <scope>NUCLEOTIDE SEQUENCE [LARGE SCALE GENOMIC DNA]</scope>
    <source>
        <strain evidence="2">S58</strain>
    </source>
</reference>
<dbReference type="EMBL" id="BCMM01000012">
    <property type="protein sequence ID" value="GAQ62646.1"/>
    <property type="molecule type" value="Genomic_DNA"/>
</dbReference>
<evidence type="ECO:0000313" key="1">
    <source>
        <dbReference type="EMBL" id="GAQ62646.1"/>
    </source>
</evidence>
<dbReference type="Proteomes" id="UP000067448">
    <property type="component" value="Unassembled WGS sequence"/>
</dbReference>
<comment type="caution">
    <text evidence="1">The sequence shown here is derived from an EMBL/GenBank/DDBJ whole genome shotgun (WGS) entry which is preliminary data.</text>
</comment>
<gene>
    <name evidence="1" type="ORF">SsS58_03016</name>
</gene>
<dbReference type="InterPro" id="IPR009297">
    <property type="entry name" value="DUF952"/>
</dbReference>
<reference evidence="1 2" key="2">
    <citation type="journal article" date="2016" name="Genome Announc.">
        <title>Draft Genome Sequences of Streptomyces scabiei S58, Streptomyces turgidiscabies T45, and Streptomyces acidiscabies a10, the Pathogens of Potato Common Scab, Isolated in Japan.</title>
        <authorList>
            <person name="Tomihama T."/>
            <person name="Nishi Y."/>
            <person name="Sakai M."/>
            <person name="Ikenaga M."/>
            <person name="Okubo T."/>
            <person name="Ikeda S."/>
        </authorList>
    </citation>
    <scope>NUCLEOTIDE SEQUENCE [LARGE SCALE GENOMIC DNA]</scope>
    <source>
        <strain evidence="1 2">S58</strain>
    </source>
</reference>
<dbReference type="SUPFAM" id="SSF56399">
    <property type="entry name" value="ADP-ribosylation"/>
    <property type="match status" value="1"/>
</dbReference>
<dbReference type="PANTHER" id="PTHR34129:SF1">
    <property type="entry name" value="DUF952 DOMAIN-CONTAINING PROTEIN"/>
    <property type="match status" value="1"/>
</dbReference>
<organism evidence="1 2">
    <name type="scientific">Streptomyces scabiei</name>
    <dbReference type="NCBI Taxonomy" id="1930"/>
    <lineage>
        <taxon>Bacteria</taxon>
        <taxon>Bacillati</taxon>
        <taxon>Actinomycetota</taxon>
        <taxon>Actinomycetes</taxon>
        <taxon>Kitasatosporales</taxon>
        <taxon>Streptomycetaceae</taxon>
        <taxon>Streptomyces</taxon>
    </lineage>
</organism>
<protein>
    <recommendedName>
        <fullName evidence="3">DUF952 domain-containing protein</fullName>
    </recommendedName>
</protein>
<name>A0A117EDQ4_STRSC</name>
<dbReference type="Pfam" id="PF06108">
    <property type="entry name" value="DUF952"/>
    <property type="match status" value="1"/>
</dbReference>
<evidence type="ECO:0000313" key="2">
    <source>
        <dbReference type="Proteomes" id="UP000067448"/>
    </source>
</evidence>
<sequence>MYNRSVIYHVVSLDAWNAHPDQPYAPASLPDDGFVHCSPDEATTLAVVNAFYRDAPKPLHVLVLDEERLAARVEFEAAAPAPPPGVRADVLFPHVFGPLDRDAVVRVLEIRCDAEGRAVGLGVGGPGS</sequence>
<dbReference type="Gene3D" id="3.20.170.20">
    <property type="entry name" value="Protein of unknown function DUF952"/>
    <property type="match status" value="1"/>
</dbReference>
<dbReference type="AlphaFoldDB" id="A0A117EDQ4"/>
<proteinExistence type="predicted"/>
<evidence type="ECO:0008006" key="3">
    <source>
        <dbReference type="Google" id="ProtNLM"/>
    </source>
</evidence>